<protein>
    <submittedName>
        <fullName evidence="3">Transglutaminase</fullName>
    </submittedName>
</protein>
<evidence type="ECO:0000256" key="1">
    <source>
        <dbReference type="SAM" id="SignalP"/>
    </source>
</evidence>
<gene>
    <name evidence="3" type="ORF">HMPREF9304_07340</name>
</gene>
<dbReference type="InterPro" id="IPR038765">
    <property type="entry name" value="Papain-like_cys_pep_sf"/>
</dbReference>
<comment type="caution">
    <text evidence="3">The sequence shown here is derived from an EMBL/GenBank/DDBJ whole genome shotgun (WGS) entry which is preliminary data.</text>
</comment>
<dbReference type="PANTHER" id="PTHR35532:SF5">
    <property type="entry name" value="CARBOHYDRATE-BINDING DOMAIN-CONTAINING PROTEIN"/>
    <property type="match status" value="1"/>
</dbReference>
<sequence>MKKYLLVVLTVLCCQYANATLQQKNNQTQNQTALVFKDRMQIIGNQFFDIKGLNVNDTELQALQFLYAYMPVADVTDYPTAFYLDNIRTTFQIKNEMPWGHTIPDLLFRHFVLPLRVNNENLDDSRKIFFQALKDRIKGMSMQEAILEVNHWCHEHVTYTPSDGRTLSPLACMKNAQGRCGEESTFTVAALRAVGIPARQVYTPRWAHTDDNHAWVEAWADGKWYFLGACEPEPVLNLGWFNAPASRAMLMHTRVFGDYHGPEEVVLRTSNFTEINLIDNYAKTARVDFTIVDEQQRPVNHAKVEFKIYNYAEFYTAVTKYSDEKGQTFLTAGKGDLLIWASKNGHYGFAKASFGKDQHVTIVLKRHASTDCQQMTFALDSLDIVPPTEQAVLPTLTEEMIAHNKKRLATEDSIRKAYEATFYQSTNDDEISKFLLTARGNWQTIEAFYKKHILQKERALALLRTLSDKDLRDMPMEILEDHFNAKSDQLCPRVENEMIIRPFKQQLQQAFNAATIERFQQNPALLVEWVQKNIRINSDKTALRIAQTPMGVWQSRLTDTRSRDIFFVDLARSLNIQARKDVVTSKVQYRTNGAWVDVDFEAKQQVTAPQGVLKLNYQPSTYLENPKYYTHFTISKIENGVPTLLNFEEGQVDMGGGTTWKSTFENGAKLDEGTYILVSGTRMASGNVKATYQIFNIKKNQTTTLDLHLRTSTTEISVIGNFDSESKFTLNHEEVSLLSQTGRGYYVLVIIGVGQEPTNHALRDIAKLKAEFDRWNRPFVLLFESEEDAKKFKANEFGQLPKRTIFGIDASGSIKKQIVNQMKLKDARQLPIFLIADTFNRVVFTSQGYTIGLGDQLQYTIHHL</sequence>
<keyword evidence="1" id="KW-0732">Signal</keyword>
<proteinExistence type="predicted"/>
<dbReference type="AlphaFoldDB" id="A0A098YRQ1"/>
<dbReference type="Gene3D" id="2.60.40.1120">
    <property type="entry name" value="Carboxypeptidase-like, regulatory domain"/>
    <property type="match status" value="1"/>
</dbReference>
<accession>A0A098YRQ1</accession>
<name>A0A098YRQ1_9BACT</name>
<dbReference type="Pfam" id="PF01841">
    <property type="entry name" value="Transglut_core"/>
    <property type="match status" value="1"/>
</dbReference>
<dbReference type="Proteomes" id="UP000029723">
    <property type="component" value="Unassembled WGS sequence"/>
</dbReference>
<dbReference type="OrthoDB" id="9787782at2"/>
<dbReference type="Gene3D" id="3.10.620.30">
    <property type="match status" value="1"/>
</dbReference>
<dbReference type="PANTHER" id="PTHR35532">
    <property type="entry name" value="SIMILAR TO POLYHYDROXYALKANOATE DEPOLYMERASE"/>
    <property type="match status" value="1"/>
</dbReference>
<feature type="signal peptide" evidence="1">
    <location>
        <begin position="1"/>
        <end position="19"/>
    </location>
</feature>
<dbReference type="InterPro" id="IPR002931">
    <property type="entry name" value="Transglutaminase-like"/>
</dbReference>
<evidence type="ECO:0000313" key="4">
    <source>
        <dbReference type="Proteomes" id="UP000029723"/>
    </source>
</evidence>
<reference evidence="3 4" key="1">
    <citation type="submission" date="2014-07" db="EMBL/GenBank/DDBJ databases">
        <authorList>
            <person name="McCorrison J."/>
            <person name="Sanka R."/>
            <person name="Torralba M."/>
            <person name="Gillis M."/>
            <person name="Haft D.H."/>
            <person name="Methe B."/>
            <person name="Sutton G."/>
            <person name="Nelson K.E."/>
        </authorList>
    </citation>
    <scope>NUCLEOTIDE SEQUENCE [LARGE SCALE GENOMIC DNA]</scope>
    <source>
        <strain evidence="3 4">S9-PR14</strain>
    </source>
</reference>
<dbReference type="SUPFAM" id="SSF54001">
    <property type="entry name" value="Cysteine proteinases"/>
    <property type="match status" value="1"/>
</dbReference>
<dbReference type="SMART" id="SM00460">
    <property type="entry name" value="TGc"/>
    <property type="match status" value="1"/>
</dbReference>
<evidence type="ECO:0000313" key="3">
    <source>
        <dbReference type="EMBL" id="KGI21937.1"/>
    </source>
</evidence>
<feature type="domain" description="Transglutaminase-like" evidence="2">
    <location>
        <begin position="172"/>
        <end position="231"/>
    </location>
</feature>
<dbReference type="RefSeq" id="WP_036927718.1">
    <property type="nucleotide sequence ID" value="NZ_JRPQ01000101.1"/>
</dbReference>
<feature type="chain" id="PRO_5001951408" evidence="1">
    <location>
        <begin position="20"/>
        <end position="864"/>
    </location>
</feature>
<evidence type="ECO:0000259" key="2">
    <source>
        <dbReference type="SMART" id="SM00460"/>
    </source>
</evidence>
<dbReference type="EMBL" id="JRPQ01000101">
    <property type="protein sequence ID" value="KGI21937.1"/>
    <property type="molecule type" value="Genomic_DNA"/>
</dbReference>
<organism evidence="3 4">
    <name type="scientific">Hoylesella timonensis S9-PR14</name>
    <dbReference type="NCBI Taxonomy" id="1401062"/>
    <lineage>
        <taxon>Bacteria</taxon>
        <taxon>Pseudomonadati</taxon>
        <taxon>Bacteroidota</taxon>
        <taxon>Bacteroidia</taxon>
        <taxon>Bacteroidales</taxon>
        <taxon>Prevotellaceae</taxon>
        <taxon>Hoylesella</taxon>
    </lineage>
</organism>